<dbReference type="Pfam" id="PF00392">
    <property type="entry name" value="GntR"/>
    <property type="match status" value="1"/>
</dbReference>
<proteinExistence type="predicted"/>
<keyword evidence="3" id="KW-0804">Transcription</keyword>
<evidence type="ECO:0000256" key="1">
    <source>
        <dbReference type="ARBA" id="ARBA00023015"/>
    </source>
</evidence>
<dbReference type="SMART" id="SM00345">
    <property type="entry name" value="HTH_GNTR"/>
    <property type="match status" value="1"/>
</dbReference>
<dbReference type="InterPro" id="IPR008920">
    <property type="entry name" value="TF_FadR/GntR_C"/>
</dbReference>
<dbReference type="GO" id="GO:0003700">
    <property type="term" value="F:DNA-binding transcription factor activity"/>
    <property type="evidence" value="ECO:0007669"/>
    <property type="project" value="InterPro"/>
</dbReference>
<keyword evidence="6" id="KW-1185">Reference proteome</keyword>
<dbReference type="SUPFAM" id="SSF48008">
    <property type="entry name" value="GntR ligand-binding domain-like"/>
    <property type="match status" value="1"/>
</dbReference>
<feature type="domain" description="HTH gntR-type" evidence="4">
    <location>
        <begin position="9"/>
        <end position="76"/>
    </location>
</feature>
<reference evidence="5 6" key="1">
    <citation type="submission" date="2020-07" db="EMBL/GenBank/DDBJ databases">
        <title>Sequencing the genomes of 1000 actinobacteria strains.</title>
        <authorList>
            <person name="Klenk H.-P."/>
        </authorList>
    </citation>
    <scope>NUCLEOTIDE SEQUENCE [LARGE SCALE GENOMIC DNA]</scope>
    <source>
        <strain evidence="5 6">DSM 44749</strain>
    </source>
</reference>
<dbReference type="Gene3D" id="1.20.120.530">
    <property type="entry name" value="GntR ligand-binding domain-like"/>
    <property type="match status" value="1"/>
</dbReference>
<organism evidence="5 6">
    <name type="scientific">Pseudonocardia alni</name>
    <name type="common">Amycolata alni</name>
    <dbReference type="NCBI Taxonomy" id="33907"/>
    <lineage>
        <taxon>Bacteria</taxon>
        <taxon>Bacillati</taxon>
        <taxon>Actinomycetota</taxon>
        <taxon>Actinomycetes</taxon>
        <taxon>Pseudonocardiales</taxon>
        <taxon>Pseudonocardiaceae</taxon>
        <taxon>Pseudonocardia</taxon>
    </lineage>
</organism>
<dbReference type="SMART" id="SM00895">
    <property type="entry name" value="FCD"/>
    <property type="match status" value="1"/>
</dbReference>
<dbReference type="PANTHER" id="PTHR43537:SF24">
    <property type="entry name" value="GLUCONATE OPERON TRANSCRIPTIONAL REPRESSOR"/>
    <property type="match status" value="1"/>
</dbReference>
<dbReference type="EMBL" id="JACCCZ010000001">
    <property type="protein sequence ID" value="NYG04728.1"/>
    <property type="molecule type" value="Genomic_DNA"/>
</dbReference>
<dbReference type="InterPro" id="IPR000524">
    <property type="entry name" value="Tscrpt_reg_HTH_GntR"/>
</dbReference>
<sequence length="225" mass="23932">MDDGSRTSGSATERAYRFAKAGILDGSLPAGELISEGQVARPLALSRTPVREAFLQLQAEGLLKLYPKRGALVVPVSPGEVDAVVEARDVIESHAIATVVGVDDETLEHITAAMDAAIEDQLAAVAARDELAFVEADRQFHTVLVRAGCRSILLEVYGTLRDRQLRMNMGALGGRFPGRAERLVAEHRQLLAGLRARDRQGAVAVLRVHLAGTRASVLGAPPASA</sequence>
<dbReference type="Pfam" id="PF07729">
    <property type="entry name" value="FCD"/>
    <property type="match status" value="1"/>
</dbReference>
<protein>
    <submittedName>
        <fullName evidence="5">DNA-binding GntR family transcriptional regulator</fullName>
    </submittedName>
</protein>
<dbReference type="GO" id="GO:0003677">
    <property type="term" value="F:DNA binding"/>
    <property type="evidence" value="ECO:0007669"/>
    <property type="project" value="UniProtKB-KW"/>
</dbReference>
<accession>A0A852W6L4</accession>
<dbReference type="AlphaFoldDB" id="A0A852W6L4"/>
<dbReference type="PANTHER" id="PTHR43537">
    <property type="entry name" value="TRANSCRIPTIONAL REGULATOR, GNTR FAMILY"/>
    <property type="match status" value="1"/>
</dbReference>
<dbReference type="InterPro" id="IPR011711">
    <property type="entry name" value="GntR_C"/>
</dbReference>
<keyword evidence="2 5" id="KW-0238">DNA-binding</keyword>
<evidence type="ECO:0000259" key="4">
    <source>
        <dbReference type="PROSITE" id="PS50949"/>
    </source>
</evidence>
<dbReference type="InterPro" id="IPR036390">
    <property type="entry name" value="WH_DNA-bd_sf"/>
</dbReference>
<dbReference type="InterPro" id="IPR036388">
    <property type="entry name" value="WH-like_DNA-bd_sf"/>
</dbReference>
<dbReference type="PRINTS" id="PR00035">
    <property type="entry name" value="HTHGNTR"/>
</dbReference>
<evidence type="ECO:0000256" key="2">
    <source>
        <dbReference type="ARBA" id="ARBA00023125"/>
    </source>
</evidence>
<dbReference type="Proteomes" id="UP000549695">
    <property type="component" value="Unassembled WGS sequence"/>
</dbReference>
<dbReference type="Gene3D" id="1.10.10.10">
    <property type="entry name" value="Winged helix-like DNA-binding domain superfamily/Winged helix DNA-binding domain"/>
    <property type="match status" value="1"/>
</dbReference>
<dbReference type="RefSeq" id="WP_179762414.1">
    <property type="nucleotide sequence ID" value="NZ_BAAAJZ010000007.1"/>
</dbReference>
<dbReference type="GeneID" id="98054674"/>
<gene>
    <name evidence="5" type="ORF">HDA37_005013</name>
</gene>
<name>A0A852W6L4_PSEA5</name>
<evidence type="ECO:0000256" key="3">
    <source>
        <dbReference type="ARBA" id="ARBA00023163"/>
    </source>
</evidence>
<dbReference type="SUPFAM" id="SSF46785">
    <property type="entry name" value="Winged helix' DNA-binding domain"/>
    <property type="match status" value="1"/>
</dbReference>
<evidence type="ECO:0000313" key="5">
    <source>
        <dbReference type="EMBL" id="NYG04728.1"/>
    </source>
</evidence>
<keyword evidence="1" id="KW-0805">Transcription regulation</keyword>
<evidence type="ECO:0000313" key="6">
    <source>
        <dbReference type="Proteomes" id="UP000549695"/>
    </source>
</evidence>
<dbReference type="PROSITE" id="PS50949">
    <property type="entry name" value="HTH_GNTR"/>
    <property type="match status" value="1"/>
</dbReference>
<comment type="caution">
    <text evidence="5">The sequence shown here is derived from an EMBL/GenBank/DDBJ whole genome shotgun (WGS) entry which is preliminary data.</text>
</comment>